<name>A0ABV7ABK1_9RHOB</name>
<evidence type="ECO:0000313" key="2">
    <source>
        <dbReference type="EMBL" id="MFC2966654.1"/>
    </source>
</evidence>
<protein>
    <submittedName>
        <fullName evidence="2">Uncharacterized protein</fullName>
    </submittedName>
</protein>
<feature type="region of interest" description="Disordered" evidence="1">
    <location>
        <begin position="1"/>
        <end position="23"/>
    </location>
</feature>
<evidence type="ECO:0000313" key="3">
    <source>
        <dbReference type="Proteomes" id="UP001595443"/>
    </source>
</evidence>
<reference evidence="3" key="1">
    <citation type="journal article" date="2019" name="Int. J. Syst. Evol. Microbiol.">
        <title>The Global Catalogue of Microorganisms (GCM) 10K type strain sequencing project: providing services to taxonomists for standard genome sequencing and annotation.</title>
        <authorList>
            <consortium name="The Broad Institute Genomics Platform"/>
            <consortium name="The Broad Institute Genome Sequencing Center for Infectious Disease"/>
            <person name="Wu L."/>
            <person name="Ma J."/>
        </authorList>
    </citation>
    <scope>NUCLEOTIDE SEQUENCE [LARGE SCALE GENOMIC DNA]</scope>
    <source>
        <strain evidence="3">KCTC 62192</strain>
    </source>
</reference>
<gene>
    <name evidence="2" type="ORF">ACFOES_00970</name>
</gene>
<comment type="caution">
    <text evidence="2">The sequence shown here is derived from an EMBL/GenBank/DDBJ whole genome shotgun (WGS) entry which is preliminary data.</text>
</comment>
<sequence>MAEDSKPRAMKAATAPDAPEPAVADSAVVVEPASEASGDARAKLAQLFDHLKIAKIVFVDDKAALETDVGAVFKVLVAKPEASEALAPFFAGVTLEIDNGALPEQLAARLAELDGDKQAELREVLSSQSEDAAEREALGLLQDHLPDETIAQLLTPQAWHEQRAALIAECTEEHRTLFLFDQELEVDDADLGFKKGSDIIRDMSEKEQAGFGTRWFCGMLTHTVQKGSEVASWRELAKSEKLDLRFFMPIAKTTLGDAPEFYGAVYRTLINIYSQTMKSLAADAFEKALADALEQFSDLDPIDFEHMIVKSSETEGVSELETLIRVYGIIQKDKVKAQILQHPEFERFSAATKTAKDIADIGRELSASSQERLHRLRREELYESDELVNSYNEPLRNGDVFEIGEGEDLKLWVLIAQPCDLMVRSNGERVRENNFKVAVLAPLRRRELGADPKIKEGLHFSLDHYDHYGAQSAIVQLADATPANLHVLDLAVLNEDGHCQLSAAADPSLSLHSKAWEKRDKELRKHFRSVSKQIESAREKHNDEVAALIARAVIPRASPKKSFAKYGTYDAGAYSYPIRRRGRIRDPLAISLLSAYSRFLARDAYEHDFSRPG</sequence>
<proteinExistence type="predicted"/>
<organism evidence="2 3">
    <name type="scientific">Acidimangrovimonas pyrenivorans</name>
    <dbReference type="NCBI Taxonomy" id="2030798"/>
    <lineage>
        <taxon>Bacteria</taxon>
        <taxon>Pseudomonadati</taxon>
        <taxon>Pseudomonadota</taxon>
        <taxon>Alphaproteobacteria</taxon>
        <taxon>Rhodobacterales</taxon>
        <taxon>Paracoccaceae</taxon>
        <taxon>Acidimangrovimonas</taxon>
    </lineage>
</organism>
<accession>A0ABV7ABK1</accession>
<dbReference type="EMBL" id="JBHRSK010000002">
    <property type="protein sequence ID" value="MFC2966654.1"/>
    <property type="molecule type" value="Genomic_DNA"/>
</dbReference>
<keyword evidence="3" id="KW-1185">Reference proteome</keyword>
<dbReference type="RefSeq" id="WP_377831010.1">
    <property type="nucleotide sequence ID" value="NZ_JBHRSK010000002.1"/>
</dbReference>
<evidence type="ECO:0000256" key="1">
    <source>
        <dbReference type="SAM" id="MobiDB-lite"/>
    </source>
</evidence>
<dbReference type="Proteomes" id="UP001595443">
    <property type="component" value="Unassembled WGS sequence"/>
</dbReference>